<accession>A0A1C7D8N2</accession>
<dbReference type="InterPro" id="IPR001466">
    <property type="entry name" value="Beta-lactam-related"/>
</dbReference>
<feature type="chain" id="PRO_5008884458" evidence="1">
    <location>
        <begin position="23"/>
        <end position="401"/>
    </location>
</feature>
<proteinExistence type="predicted"/>
<evidence type="ECO:0000256" key="1">
    <source>
        <dbReference type="SAM" id="SignalP"/>
    </source>
</evidence>
<reference evidence="3 4" key="1">
    <citation type="submission" date="2016-07" db="EMBL/GenBank/DDBJ databases">
        <title>Complete genome sequence of Altererythrobacter namhicola JCM 16345T, containing esterase-encoding genes.</title>
        <authorList>
            <person name="Cheng H."/>
            <person name="Wu Y.-H."/>
            <person name="Jian S.-L."/>
            <person name="Huo Y.-Y."/>
            <person name="Wang C.-S."/>
            <person name="Xu X.-W."/>
        </authorList>
    </citation>
    <scope>NUCLEOTIDE SEQUENCE [LARGE SCALE GENOMIC DNA]</scope>
    <source>
        <strain evidence="3 4">JCM 16345</strain>
    </source>
</reference>
<evidence type="ECO:0000313" key="3">
    <source>
        <dbReference type="EMBL" id="ANU07834.1"/>
    </source>
</evidence>
<feature type="signal peptide" evidence="1">
    <location>
        <begin position="1"/>
        <end position="22"/>
    </location>
</feature>
<evidence type="ECO:0000259" key="2">
    <source>
        <dbReference type="Pfam" id="PF00144"/>
    </source>
</evidence>
<organism evidence="3 4">
    <name type="scientific">Paraurantiacibacter namhicola</name>
    <dbReference type="NCBI Taxonomy" id="645517"/>
    <lineage>
        <taxon>Bacteria</taxon>
        <taxon>Pseudomonadati</taxon>
        <taxon>Pseudomonadota</taxon>
        <taxon>Alphaproteobacteria</taxon>
        <taxon>Sphingomonadales</taxon>
        <taxon>Erythrobacteraceae</taxon>
        <taxon>Paraurantiacibacter</taxon>
    </lineage>
</organism>
<dbReference type="KEGG" id="anh:A6F65_01531"/>
<dbReference type="InterPro" id="IPR050789">
    <property type="entry name" value="Diverse_Enzym_Activities"/>
</dbReference>
<dbReference type="PROSITE" id="PS51257">
    <property type="entry name" value="PROKAR_LIPOPROTEIN"/>
    <property type="match status" value="1"/>
</dbReference>
<dbReference type="PANTHER" id="PTHR43283:SF14">
    <property type="entry name" value="BLL8153 PROTEIN"/>
    <property type="match status" value="1"/>
</dbReference>
<dbReference type="STRING" id="645517.A6F65_01531"/>
<dbReference type="InterPro" id="IPR012338">
    <property type="entry name" value="Beta-lactam/transpept-like"/>
</dbReference>
<feature type="domain" description="Beta-lactamase-related" evidence="2">
    <location>
        <begin position="111"/>
        <end position="378"/>
    </location>
</feature>
<protein>
    <submittedName>
        <fullName evidence="3">6-aminohexanoate-dimer hydrolase</fullName>
        <ecNumber evidence="3">3.5.1.46</ecNumber>
    </submittedName>
</protein>
<keyword evidence="4" id="KW-1185">Reference proteome</keyword>
<dbReference type="EC" id="3.5.1.46" evidence="3"/>
<dbReference type="PANTHER" id="PTHR43283">
    <property type="entry name" value="BETA-LACTAMASE-RELATED"/>
    <property type="match status" value="1"/>
</dbReference>
<dbReference type="Pfam" id="PF00144">
    <property type="entry name" value="Beta-lactamase"/>
    <property type="match status" value="1"/>
</dbReference>
<dbReference type="Proteomes" id="UP000092698">
    <property type="component" value="Chromosome"/>
</dbReference>
<sequence length="401" mass="42554">MKVAIKNMLLAAGGAMALTACSAQTIDTTPNQPDVMASMPGGDVAGLQTAATQVLFWDDATRADRFRRMEDFFPGLVVAPSPDPRDLTFGEPMPAAAIEALDSYIAKGDTAGILVLQGGQVRYENYGLGMGPQDRWTSFSMAKSVTSTLAGAALKDGFITSLQDPVSQYIPGLRGSAYDDVTIEQLLTMTSGVAWNEDYTDPASDVARMFAVEPVAGEAQVVTYMKTLPREAPAGEKFVYKTGETNLIGVLVEKATGQSLAAYAKSKIVDPAGFQKAMFWQTDLTGGNVGGCCLALTLQDYGRLGQWTLEGAQGTVPEGWLAAAGSAQTDFGNGFGYGYQWWTYPQGSYGAVGIFGQTITLLPEQDAVIVVLGNWPRATGGDLNQGRLQLVNTVTLAMGRE</sequence>
<dbReference type="GO" id="GO:0019875">
    <property type="term" value="F:6-aminohexanoate-dimer hydrolase activity"/>
    <property type="evidence" value="ECO:0007669"/>
    <property type="project" value="UniProtKB-EC"/>
</dbReference>
<keyword evidence="1" id="KW-0732">Signal</keyword>
<dbReference type="AlphaFoldDB" id="A0A1C7D8N2"/>
<gene>
    <name evidence="3" type="primary">nylB_3</name>
    <name evidence="3" type="ORF">A6F65_01531</name>
</gene>
<evidence type="ECO:0000313" key="4">
    <source>
        <dbReference type="Proteomes" id="UP000092698"/>
    </source>
</evidence>
<keyword evidence="3" id="KW-0378">Hydrolase</keyword>
<dbReference type="PATRIC" id="fig|645517.4.peg.1524"/>
<dbReference type="SUPFAM" id="SSF56601">
    <property type="entry name" value="beta-lactamase/transpeptidase-like"/>
    <property type="match status" value="1"/>
</dbReference>
<dbReference type="EMBL" id="CP016545">
    <property type="protein sequence ID" value="ANU07834.1"/>
    <property type="molecule type" value="Genomic_DNA"/>
</dbReference>
<name>A0A1C7D8N2_9SPHN</name>
<dbReference type="Gene3D" id="3.40.710.10">
    <property type="entry name" value="DD-peptidase/beta-lactamase superfamily"/>
    <property type="match status" value="1"/>
</dbReference>
<dbReference type="RefSeq" id="WP_067787393.1">
    <property type="nucleotide sequence ID" value="NZ_CP016545.1"/>
</dbReference>